<dbReference type="Proteomes" id="UP000325333">
    <property type="component" value="Unassembled WGS sequence"/>
</dbReference>
<dbReference type="SUPFAM" id="SSF47413">
    <property type="entry name" value="lambda repressor-like DNA-binding domains"/>
    <property type="match status" value="1"/>
</dbReference>
<dbReference type="SUPFAM" id="SSF51182">
    <property type="entry name" value="RmlC-like cupins"/>
    <property type="match status" value="1"/>
</dbReference>
<geneLocation type="plasmid" evidence="7 10">
    <name>p2</name>
</geneLocation>
<dbReference type="GO" id="GO:0003700">
    <property type="term" value="F:DNA-binding transcription factor activity"/>
    <property type="evidence" value="ECO:0007669"/>
    <property type="project" value="TreeGrafter"/>
</dbReference>
<dbReference type="Pfam" id="PF07883">
    <property type="entry name" value="Cupin_2"/>
    <property type="match status" value="1"/>
</dbReference>
<dbReference type="CDD" id="cd00093">
    <property type="entry name" value="HTH_XRE"/>
    <property type="match status" value="1"/>
</dbReference>
<dbReference type="InterPro" id="IPR050807">
    <property type="entry name" value="TransReg_Diox_bact_type"/>
</dbReference>
<evidence type="ECO:0000313" key="3">
    <source>
        <dbReference type="EMBL" id="AIB15267.1"/>
    </source>
</evidence>
<dbReference type="GO" id="GO:0003677">
    <property type="term" value="F:DNA binding"/>
    <property type="evidence" value="ECO:0007669"/>
    <property type="project" value="UniProtKB-KW"/>
</dbReference>
<feature type="domain" description="HTH cro/C1-type" evidence="2">
    <location>
        <begin position="15"/>
        <end position="69"/>
    </location>
</feature>
<keyword evidence="12" id="KW-1185">Reference proteome</keyword>
<dbReference type="CDD" id="cd02209">
    <property type="entry name" value="cupin_XRE_C"/>
    <property type="match status" value="1"/>
</dbReference>
<dbReference type="EMBL" id="CP032323">
    <property type="protein sequence ID" value="QCN98466.1"/>
    <property type="molecule type" value="Genomic_DNA"/>
</dbReference>
<dbReference type="Proteomes" id="UP000236268">
    <property type="component" value="Unassembled WGS sequence"/>
</dbReference>
<reference evidence="3 8" key="1">
    <citation type="journal article" date="2014" name="Genome Announc.">
        <title>Complete Genome Sequence of the Model Rhizosphere Strain Azospirillum brasilense Az39, Successfully Applied in Agriculture.</title>
        <authorList>
            <person name="Rivera D."/>
            <person name="Revale S."/>
            <person name="Molina R."/>
            <person name="Gualpa J."/>
            <person name="Puente M."/>
            <person name="Maroniche G."/>
            <person name="Paris G."/>
            <person name="Baker D."/>
            <person name="Clavijo B."/>
            <person name="McLay K."/>
            <person name="Spaepen S."/>
            <person name="Perticari A."/>
            <person name="Vazquez M."/>
            <person name="Wisniewski-Dye F."/>
            <person name="Watkins C."/>
            <person name="Martinez-Abarca F."/>
            <person name="Vanderleyden J."/>
            <person name="Cassan F."/>
        </authorList>
    </citation>
    <scope>NUCLEOTIDE SEQUENCE [LARGE SCALE GENOMIC DNA]</scope>
    <source>
        <strain evidence="3 8">Az39</strain>
        <plasmid evidence="3">AbAZ39_p2</plasmid>
    </source>
</reference>
<dbReference type="AlphaFoldDB" id="A0A2K1G1Q6"/>
<evidence type="ECO:0000256" key="1">
    <source>
        <dbReference type="ARBA" id="ARBA00023125"/>
    </source>
</evidence>
<dbReference type="EMBL" id="CP007795">
    <property type="protein sequence ID" value="AIB15267.1"/>
    <property type="molecule type" value="Genomic_DNA"/>
</dbReference>
<evidence type="ECO:0000313" key="11">
    <source>
        <dbReference type="Proteomes" id="UP000325333"/>
    </source>
</evidence>
<dbReference type="InterPro" id="IPR011051">
    <property type="entry name" value="RmlC_Cupin_sf"/>
</dbReference>
<dbReference type="PANTHER" id="PTHR46797:SF1">
    <property type="entry name" value="METHYLPHOSPHONATE SYNTHASE"/>
    <property type="match status" value="1"/>
</dbReference>
<dbReference type="Proteomes" id="UP000027186">
    <property type="component" value="Plasmid AbAZ39_p2"/>
</dbReference>
<dbReference type="SMART" id="SM00530">
    <property type="entry name" value="HTH_XRE"/>
    <property type="match status" value="1"/>
</dbReference>
<evidence type="ECO:0000313" key="8">
    <source>
        <dbReference type="Proteomes" id="UP000027186"/>
    </source>
</evidence>
<protein>
    <submittedName>
        <fullName evidence="5">Helix-turn-helix domain-containing protein</fullName>
    </submittedName>
    <submittedName>
        <fullName evidence="6">XRE family transcriptional regulator</fullName>
    </submittedName>
</protein>
<dbReference type="GO" id="GO:0005829">
    <property type="term" value="C:cytosol"/>
    <property type="evidence" value="ECO:0007669"/>
    <property type="project" value="TreeGrafter"/>
</dbReference>
<dbReference type="InterPro" id="IPR013096">
    <property type="entry name" value="Cupin_2"/>
</dbReference>
<dbReference type="PROSITE" id="PS50943">
    <property type="entry name" value="HTH_CROC1"/>
    <property type="match status" value="1"/>
</dbReference>
<dbReference type="Gene3D" id="2.60.120.10">
    <property type="entry name" value="Jelly Rolls"/>
    <property type="match status" value="1"/>
</dbReference>
<dbReference type="InterPro" id="IPR001387">
    <property type="entry name" value="Cro/C1-type_HTH"/>
</dbReference>
<geneLocation type="plasmid" evidence="6">
    <name>p7unnamed</name>
</geneLocation>
<evidence type="ECO:0000259" key="2">
    <source>
        <dbReference type="PROSITE" id="PS50943"/>
    </source>
</evidence>
<geneLocation type="plasmid" evidence="3 8">
    <name>AbAZ39_p2</name>
</geneLocation>
<reference evidence="4 11" key="4">
    <citation type="submission" date="2019-07" db="EMBL/GenBank/DDBJ databases">
        <title>Genome sequencing of the stress-tolerant strain Azospirillum brasilense Az19.</title>
        <authorList>
            <person name="Maroniche G.A."/>
            <person name="Garcia J.E."/>
            <person name="Pagnussat L."/>
            <person name="Amenta M."/>
            <person name="Creus C.M."/>
        </authorList>
    </citation>
    <scope>NUCLEOTIDE SEQUENCE [LARGE SCALE GENOMIC DNA]</scope>
    <source>
        <strain evidence="4 11">Az19</strain>
    </source>
</reference>
<dbReference type="EMBL" id="VEWN01000011">
    <property type="protein sequence ID" value="KAA1054077.1"/>
    <property type="molecule type" value="Genomic_DNA"/>
</dbReference>
<evidence type="ECO:0000313" key="12">
    <source>
        <dbReference type="Proteomes" id="UP001628281"/>
    </source>
</evidence>
<dbReference type="InterPro" id="IPR010982">
    <property type="entry name" value="Lambda_DNA-bd_dom_sf"/>
</dbReference>
<accession>A0A060DR61</accession>
<dbReference type="OrthoDB" id="9805356at2"/>
<dbReference type="Proteomes" id="UP000298595">
    <property type="component" value="Plasmid p2"/>
</dbReference>
<evidence type="ECO:0000313" key="10">
    <source>
        <dbReference type="Proteomes" id="UP000298595"/>
    </source>
</evidence>
<dbReference type="KEGG" id="abq:ABAZ39_25575"/>
<keyword evidence="6" id="KW-0614">Plasmid</keyword>
<sequence length="192" mass="20645">MMQDEFLSENFGRRLHELRVARKMTLSSLAKSCDCSVALLSKIEKGKARPSLNTLHRIATALDTNIGNLLPTERAQPAIIVRNGDRPILSDGLLRGRDGVQLEALSVLAPGSSFQVNIHHVAVGGRSDGCITHPGEEFVYVLSGEIDLILGDETTRMSAGDAAFFASEIPHGYANPGTVPAAVLWLNSPPTF</sequence>
<dbReference type="InterPro" id="IPR014710">
    <property type="entry name" value="RmlC-like_jellyroll"/>
</dbReference>
<reference evidence="6 9" key="2">
    <citation type="submission" date="2018-01" db="EMBL/GenBank/DDBJ databases">
        <title>Whole genome sequence of Azospirillum brasilense REC3 isolated from strawberry roots.</title>
        <authorList>
            <person name="Fontana C.A."/>
            <person name="Salazar S.M."/>
            <person name="Bassi D."/>
            <person name="Puglisi E."/>
            <person name="Lovaisa N.C."/>
            <person name="Toffoli L.M."/>
            <person name="Pedraza R."/>
            <person name="Cocconcelli P.S."/>
        </authorList>
    </citation>
    <scope>NUCLEOTIDE SEQUENCE [LARGE SCALE GENOMIC DNA]</scope>
    <source>
        <strain evidence="6 9">REC3</strain>
        <plasmid evidence="6">p7unnamed</plasmid>
    </source>
</reference>
<gene>
    <name evidence="3" type="ORF">ABAZ39_25575</name>
    <name evidence="5" type="ORF">ACJ41P_24965</name>
    <name evidence="6" type="ORF">C1S70_11090</name>
    <name evidence="7" type="ORF">D3093_24840</name>
    <name evidence="4" type="ORF">FH063_001979</name>
</gene>
<reference evidence="5 12" key="5">
    <citation type="submission" date="2024-11" db="EMBL/GenBank/DDBJ databases">
        <title>Draft genome sequences of two bacteria associated to sugarcane roots in Colombia.</title>
        <authorList>
            <person name="Pardo-Diaz S."/>
            <person name="Masmela-Mendoza J."/>
            <person name="Delgadillo-Duran P."/>
            <person name="Bautista E.J."/>
            <person name="Rojas-Tapias D.F."/>
        </authorList>
    </citation>
    <scope>NUCLEOTIDE SEQUENCE [LARGE SCALE GENOMIC DNA]</scope>
    <source>
        <strain evidence="5 12">Ap18</strain>
    </source>
</reference>
<reference evidence="7 10" key="3">
    <citation type="submission" date="2018-09" db="EMBL/GenBank/DDBJ databases">
        <title>Whole genome based analysis of evolution and adaptive divergence in Indian and Brazilian strains of Azospirillum brasilense.</title>
        <authorList>
            <person name="Singh C."/>
            <person name="Tripathi A.K."/>
        </authorList>
    </citation>
    <scope>NUCLEOTIDE SEQUENCE [LARGE SCALE GENOMIC DNA]</scope>
    <source>
        <strain evidence="7 10">MTCC4035</strain>
        <plasmid evidence="7 10">p2</plasmid>
    </source>
</reference>
<keyword evidence="1" id="KW-0238">DNA-binding</keyword>
<name>A0A2K1G1Q6_9PROT</name>
<evidence type="ECO:0000313" key="7">
    <source>
        <dbReference type="EMBL" id="QCN98466.1"/>
    </source>
</evidence>
<dbReference type="Proteomes" id="UP001628281">
    <property type="component" value="Unassembled WGS sequence"/>
</dbReference>
<accession>A0A2K1G1Q6</accession>
<dbReference type="Pfam" id="PF13560">
    <property type="entry name" value="HTH_31"/>
    <property type="match status" value="1"/>
</dbReference>
<evidence type="ECO:0000313" key="9">
    <source>
        <dbReference type="Proteomes" id="UP000236268"/>
    </source>
</evidence>
<dbReference type="RefSeq" id="WP_051658510.1">
    <property type="nucleotide sequence ID" value="NZ_CP007795.1"/>
</dbReference>
<organism evidence="6 9">
    <name type="scientific">Azospirillum argentinense</name>
    <dbReference type="NCBI Taxonomy" id="2970906"/>
    <lineage>
        <taxon>Bacteria</taxon>
        <taxon>Pseudomonadati</taxon>
        <taxon>Pseudomonadota</taxon>
        <taxon>Alphaproteobacteria</taxon>
        <taxon>Rhodospirillales</taxon>
        <taxon>Azospirillaceae</taxon>
        <taxon>Azospirillum</taxon>
    </lineage>
</organism>
<dbReference type="EMBL" id="JBJLSN010000048">
    <property type="protein sequence ID" value="MFL7904403.1"/>
    <property type="molecule type" value="Genomic_DNA"/>
</dbReference>
<dbReference type="KEGG" id="aare:D3093_24840"/>
<proteinExistence type="predicted"/>
<evidence type="ECO:0000313" key="4">
    <source>
        <dbReference type="EMBL" id="KAA1054077.1"/>
    </source>
</evidence>
<evidence type="ECO:0000313" key="5">
    <source>
        <dbReference type="EMBL" id="MFL7904403.1"/>
    </source>
</evidence>
<dbReference type="Gene3D" id="1.10.260.40">
    <property type="entry name" value="lambda repressor-like DNA-binding domains"/>
    <property type="match status" value="1"/>
</dbReference>
<dbReference type="PANTHER" id="PTHR46797">
    <property type="entry name" value="HTH-TYPE TRANSCRIPTIONAL REGULATOR"/>
    <property type="match status" value="1"/>
</dbReference>
<dbReference type="EMBL" id="POWG01000010">
    <property type="protein sequence ID" value="PNQ98697.1"/>
    <property type="molecule type" value="Genomic_DNA"/>
</dbReference>
<evidence type="ECO:0000313" key="6">
    <source>
        <dbReference type="EMBL" id="PNQ98697.1"/>
    </source>
</evidence>